<organism evidence="2 3">
    <name type="scientific">Sphaeroforma arctica JP610</name>
    <dbReference type="NCBI Taxonomy" id="667725"/>
    <lineage>
        <taxon>Eukaryota</taxon>
        <taxon>Ichthyosporea</taxon>
        <taxon>Ichthyophonida</taxon>
        <taxon>Sphaeroforma</taxon>
    </lineage>
</organism>
<evidence type="ECO:0000313" key="3">
    <source>
        <dbReference type="Proteomes" id="UP000054560"/>
    </source>
</evidence>
<keyword evidence="3" id="KW-1185">Reference proteome</keyword>
<protein>
    <submittedName>
        <fullName evidence="2">Uncharacterized protein</fullName>
    </submittedName>
</protein>
<evidence type="ECO:0000256" key="1">
    <source>
        <dbReference type="SAM" id="MobiDB-lite"/>
    </source>
</evidence>
<evidence type="ECO:0000313" key="2">
    <source>
        <dbReference type="EMBL" id="KNC82188.1"/>
    </source>
</evidence>
<sequence length="154" mass="17527">MREGNTPIGLSTTDRQLGSEDSGFGSSELSLPSLLSNSGSDSEVGNEAEGYPNEEMTPPRGSRCEMNQPLDMRRQRSARWYISITISSEEIQEYTNVWRRRQAGPPARLRRLVSVPDTPSIWGHDHDEEMNEEHWTGEVCYGQGKSLWITRRRD</sequence>
<reference evidence="2 3" key="1">
    <citation type="submission" date="2011-02" db="EMBL/GenBank/DDBJ databases">
        <title>The Genome Sequence of Sphaeroforma arctica JP610.</title>
        <authorList>
            <consortium name="The Broad Institute Genome Sequencing Platform"/>
            <person name="Russ C."/>
            <person name="Cuomo C."/>
            <person name="Young S.K."/>
            <person name="Zeng Q."/>
            <person name="Gargeya S."/>
            <person name="Alvarado L."/>
            <person name="Berlin A."/>
            <person name="Chapman S.B."/>
            <person name="Chen Z."/>
            <person name="Freedman E."/>
            <person name="Gellesch M."/>
            <person name="Goldberg J."/>
            <person name="Griggs A."/>
            <person name="Gujja S."/>
            <person name="Heilman E."/>
            <person name="Heiman D."/>
            <person name="Howarth C."/>
            <person name="Mehta T."/>
            <person name="Neiman D."/>
            <person name="Pearson M."/>
            <person name="Roberts A."/>
            <person name="Saif S."/>
            <person name="Shea T."/>
            <person name="Shenoy N."/>
            <person name="Sisk P."/>
            <person name="Stolte C."/>
            <person name="Sykes S."/>
            <person name="White J."/>
            <person name="Yandava C."/>
            <person name="Burger G."/>
            <person name="Gray M.W."/>
            <person name="Holland P.W.H."/>
            <person name="King N."/>
            <person name="Lang F.B.F."/>
            <person name="Roger A.J."/>
            <person name="Ruiz-Trillo I."/>
            <person name="Haas B."/>
            <person name="Nusbaum C."/>
            <person name="Birren B."/>
        </authorList>
    </citation>
    <scope>NUCLEOTIDE SEQUENCE [LARGE SCALE GENOMIC DNA]</scope>
    <source>
        <strain evidence="2 3">JP610</strain>
    </source>
</reference>
<feature type="region of interest" description="Disordered" evidence="1">
    <location>
        <begin position="1"/>
        <end position="70"/>
    </location>
</feature>
<dbReference type="AlphaFoldDB" id="A0A0L0G1W8"/>
<accession>A0A0L0G1W8</accession>
<name>A0A0L0G1W8_9EUKA</name>
<dbReference type="Proteomes" id="UP000054560">
    <property type="component" value="Unassembled WGS sequence"/>
</dbReference>
<dbReference type="RefSeq" id="XP_014156090.1">
    <property type="nucleotide sequence ID" value="XM_014300615.1"/>
</dbReference>
<dbReference type="EMBL" id="KQ241951">
    <property type="protein sequence ID" value="KNC82188.1"/>
    <property type="molecule type" value="Genomic_DNA"/>
</dbReference>
<dbReference type="GeneID" id="25906031"/>
<feature type="compositionally biased region" description="Low complexity" evidence="1">
    <location>
        <begin position="22"/>
        <end position="42"/>
    </location>
</feature>
<gene>
    <name evidence="2" type="ORF">SARC_05527</name>
</gene>
<proteinExistence type="predicted"/>